<protein>
    <recommendedName>
        <fullName evidence="1">DUF732 domain-containing protein</fullName>
    </recommendedName>
</protein>
<dbReference type="InterPro" id="IPR007969">
    <property type="entry name" value="DUF732"/>
</dbReference>
<name>X8E0L4_MYCXE</name>
<organism evidence="2">
    <name type="scientific">Mycobacterium xenopi 4042</name>
    <dbReference type="NCBI Taxonomy" id="1299334"/>
    <lineage>
        <taxon>Bacteria</taxon>
        <taxon>Bacillati</taxon>
        <taxon>Actinomycetota</taxon>
        <taxon>Actinomycetes</taxon>
        <taxon>Mycobacteriales</taxon>
        <taxon>Mycobacteriaceae</taxon>
        <taxon>Mycobacterium</taxon>
    </lineage>
</organism>
<proteinExistence type="predicted"/>
<sequence>MAALQPAQAGADPGTDFLARLNWYGIDLSALMGRPISRQDAIELGQDICTELHNGNTPVAVADQIYREMPRITDKQAANLVSAAQFAICPDTL</sequence>
<feature type="domain" description="DUF732" evidence="1">
    <location>
        <begin position="16"/>
        <end position="91"/>
    </location>
</feature>
<gene>
    <name evidence="2" type="ORF">I553_9639</name>
</gene>
<evidence type="ECO:0000259" key="1">
    <source>
        <dbReference type="Pfam" id="PF05305"/>
    </source>
</evidence>
<accession>X8E0L4</accession>
<evidence type="ECO:0000313" key="2">
    <source>
        <dbReference type="EMBL" id="EUA73483.1"/>
    </source>
</evidence>
<comment type="caution">
    <text evidence="2">The sequence shown here is derived from an EMBL/GenBank/DDBJ whole genome shotgun (WGS) entry which is preliminary data.</text>
</comment>
<reference evidence="2" key="1">
    <citation type="submission" date="2014-01" db="EMBL/GenBank/DDBJ databases">
        <authorList>
            <person name="Brown-Elliot B."/>
            <person name="Wallace R."/>
            <person name="Lenaerts A."/>
            <person name="Ordway D."/>
            <person name="DeGroote M.A."/>
            <person name="Parker T."/>
            <person name="Sizemore C."/>
            <person name="Tallon L.J."/>
            <person name="Sadzewicz L.K."/>
            <person name="Sengamalay N."/>
            <person name="Fraser C.M."/>
            <person name="Hine E."/>
            <person name="Shefchek K.A."/>
            <person name="Das S.P."/>
            <person name="Tettelin H."/>
        </authorList>
    </citation>
    <scope>NUCLEOTIDE SEQUENCE [LARGE SCALE GENOMIC DNA]</scope>
    <source>
        <strain evidence="2">4042</strain>
    </source>
</reference>
<dbReference type="EMBL" id="JAOB01000011">
    <property type="protein sequence ID" value="EUA73483.1"/>
    <property type="molecule type" value="Genomic_DNA"/>
</dbReference>
<dbReference type="AlphaFoldDB" id="X8E0L4"/>
<dbReference type="PATRIC" id="fig|1299334.3.peg.1148"/>
<dbReference type="Pfam" id="PF05305">
    <property type="entry name" value="DUF732"/>
    <property type="match status" value="1"/>
</dbReference>